<dbReference type="InterPro" id="IPR025404">
    <property type="entry name" value="DUF4130"/>
</dbReference>
<reference evidence="2" key="1">
    <citation type="submission" date="2022-09" db="EMBL/GenBank/DDBJ databases">
        <title>Eubacterium sp. LFL-14 isolated from human feces.</title>
        <authorList>
            <person name="Liu F."/>
        </authorList>
    </citation>
    <scope>NUCLEOTIDE SEQUENCE</scope>
    <source>
        <strain evidence="2">LFL-14</strain>
    </source>
</reference>
<evidence type="ECO:0000313" key="2">
    <source>
        <dbReference type="EMBL" id="MCT7398225.1"/>
    </source>
</evidence>
<dbReference type="EMBL" id="JAODBU010000003">
    <property type="protein sequence ID" value="MCT7398225.1"/>
    <property type="molecule type" value="Genomic_DNA"/>
</dbReference>
<comment type="caution">
    <text evidence="2">The sequence shown here is derived from an EMBL/GenBank/DDBJ whole genome shotgun (WGS) entry which is preliminary data.</text>
</comment>
<feature type="domain" description="DUF4130" evidence="1">
    <location>
        <begin position="90"/>
        <end position="252"/>
    </location>
</feature>
<proteinExistence type="predicted"/>
<protein>
    <submittedName>
        <fullName evidence="2">TIGR03915 family putative DNA repair protein</fullName>
    </submittedName>
</protein>
<dbReference type="RefSeq" id="WP_118565337.1">
    <property type="nucleotide sequence ID" value="NZ_JAODBU010000003.1"/>
</dbReference>
<accession>A0ABT2LYF8</accession>
<sequence>MNEFKEITLVCDDSFDGIMTAVYDGWVLMLKGNKVKIYPGDDYAYELFCENINCKTNVKKAISVAQAIQQKISVEAYEYVFRAAHHYDKNRGNAILEFLKVGFRAGSRTTKMLSENRVMTVMELARKVSNEANVFREILRFKEINGKFLFGTISPKCDVLLLIENHFTCRYPEENWIIYDDIRKKALVHRYKSETIVVSGEELDRVIDQIDIDDDYEELWKVFFDAIAIEERRNEKCQMRHVPKWYRKHMNEFN</sequence>
<dbReference type="InterPro" id="IPR023875">
    <property type="entry name" value="DNA_repair_put"/>
</dbReference>
<dbReference type="Pfam" id="PF13566">
    <property type="entry name" value="DUF4130"/>
    <property type="match status" value="1"/>
</dbReference>
<organism evidence="2 3">
    <name type="scientific">Eubacterium album</name>
    <dbReference type="NCBI Taxonomy" id="2978477"/>
    <lineage>
        <taxon>Bacteria</taxon>
        <taxon>Bacillati</taxon>
        <taxon>Bacillota</taxon>
        <taxon>Clostridia</taxon>
        <taxon>Eubacteriales</taxon>
        <taxon>Eubacteriaceae</taxon>
        <taxon>Eubacterium</taxon>
    </lineage>
</organism>
<evidence type="ECO:0000259" key="1">
    <source>
        <dbReference type="Pfam" id="PF13566"/>
    </source>
</evidence>
<name>A0ABT2LYF8_9FIRM</name>
<gene>
    <name evidence="2" type="ORF">N5B56_03860</name>
</gene>
<dbReference type="Proteomes" id="UP001431199">
    <property type="component" value="Unassembled WGS sequence"/>
</dbReference>
<evidence type="ECO:0000313" key="3">
    <source>
        <dbReference type="Proteomes" id="UP001431199"/>
    </source>
</evidence>
<dbReference type="NCBIfam" id="TIGR03915">
    <property type="entry name" value="SAM_7_link_chp"/>
    <property type="match status" value="1"/>
</dbReference>
<keyword evidence="3" id="KW-1185">Reference proteome</keyword>